<gene>
    <name evidence="2" type="ORF">ACU52_05840</name>
</gene>
<dbReference type="OrthoDB" id="598142at2"/>
<proteinExistence type="predicted"/>
<protein>
    <recommendedName>
        <fullName evidence="4">DUF3127 domain-containing protein</fullName>
    </recommendedName>
</protein>
<evidence type="ECO:0008006" key="4">
    <source>
        <dbReference type="Google" id="ProtNLM"/>
    </source>
</evidence>
<dbReference type="Pfam" id="PF11325">
    <property type="entry name" value="DUF3127"/>
    <property type="match status" value="1"/>
</dbReference>
<sequence>MEIEGKIIVVLPAREGVSARGTQWKSQDYVIETHEAYPKKCCFNVFGADKIQMFNIQSGEELRVSFDIDAHEYQGRWFNSLRAWKVERIDPNAAAAQMNATQGMPYTAPVAAPQAPVSAETQPASEAAPFPPQQEGESEDDLPF</sequence>
<reference evidence="2 3" key="1">
    <citation type="submission" date="2015-06" db="EMBL/GenBank/DDBJ databases">
        <title>Prevotella sp. 109, sp. nov., a novel member of the family Prevotellaceae isolated from human faeces.</title>
        <authorList>
            <person name="Shkoporov A.N."/>
            <person name="Chaplin A.V."/>
            <person name="Kafarskaia L.I."/>
            <person name="Efimov B.A."/>
        </authorList>
    </citation>
    <scope>NUCLEOTIDE SEQUENCE [LARGE SCALE GENOMIC DNA]</scope>
    <source>
        <strain evidence="2 3">109</strain>
    </source>
</reference>
<feature type="compositionally biased region" description="Low complexity" evidence="1">
    <location>
        <begin position="108"/>
        <end position="119"/>
    </location>
</feature>
<dbReference type="EMBL" id="LFQU01000008">
    <property type="protein sequence ID" value="KOO68844.1"/>
    <property type="molecule type" value="Genomic_DNA"/>
</dbReference>
<dbReference type="AlphaFoldDB" id="A0A8E1QZL5"/>
<name>A0A8E1QZL5_9BACT</name>
<organism evidence="2 3">
    <name type="scientific">Xylanibacter rarus</name>
    <dbReference type="NCBI Taxonomy" id="1676614"/>
    <lineage>
        <taxon>Bacteria</taxon>
        <taxon>Pseudomonadati</taxon>
        <taxon>Bacteroidota</taxon>
        <taxon>Bacteroidia</taxon>
        <taxon>Bacteroidales</taxon>
        <taxon>Prevotellaceae</taxon>
        <taxon>Xylanibacter</taxon>
    </lineage>
</organism>
<keyword evidence="3" id="KW-1185">Reference proteome</keyword>
<accession>A0A8E1QZL5</accession>
<evidence type="ECO:0000313" key="2">
    <source>
        <dbReference type="EMBL" id="KOO68844.1"/>
    </source>
</evidence>
<dbReference type="InterPro" id="IPR021474">
    <property type="entry name" value="DUF3127"/>
</dbReference>
<dbReference type="RefSeq" id="WP_021854611.1">
    <property type="nucleotide sequence ID" value="NZ_DAWBWQ010000068.1"/>
</dbReference>
<feature type="region of interest" description="Disordered" evidence="1">
    <location>
        <begin position="107"/>
        <end position="144"/>
    </location>
</feature>
<evidence type="ECO:0000256" key="1">
    <source>
        <dbReference type="SAM" id="MobiDB-lite"/>
    </source>
</evidence>
<comment type="caution">
    <text evidence="2">The sequence shown here is derived from an EMBL/GenBank/DDBJ whole genome shotgun (WGS) entry which is preliminary data.</text>
</comment>
<evidence type="ECO:0000313" key="3">
    <source>
        <dbReference type="Proteomes" id="UP000036951"/>
    </source>
</evidence>
<dbReference type="Proteomes" id="UP000036951">
    <property type="component" value="Unassembled WGS sequence"/>
</dbReference>